<accession>A0AA38JL40</accession>
<dbReference type="AlphaFoldDB" id="A0AA38JL40"/>
<dbReference type="PANTHER" id="PTHR38848">
    <property type="entry name" value="G-PROTEIN COUPLED RECEPTORS FAMILY 3 PROFILE DOMAIN-CONTAINING PROTEIN"/>
    <property type="match status" value="1"/>
</dbReference>
<feature type="transmembrane region" description="Helical" evidence="2">
    <location>
        <begin position="163"/>
        <end position="184"/>
    </location>
</feature>
<dbReference type="EMBL" id="JANVFO010000050">
    <property type="protein sequence ID" value="KAJ3724179.1"/>
    <property type="molecule type" value="Genomic_DNA"/>
</dbReference>
<organism evidence="3 4">
    <name type="scientific">Lentinula guzmanii</name>
    <dbReference type="NCBI Taxonomy" id="2804957"/>
    <lineage>
        <taxon>Eukaryota</taxon>
        <taxon>Fungi</taxon>
        <taxon>Dikarya</taxon>
        <taxon>Basidiomycota</taxon>
        <taxon>Agaricomycotina</taxon>
        <taxon>Agaricomycetes</taxon>
        <taxon>Agaricomycetidae</taxon>
        <taxon>Agaricales</taxon>
        <taxon>Marasmiineae</taxon>
        <taxon>Omphalotaceae</taxon>
        <taxon>Lentinula</taxon>
    </lineage>
</organism>
<proteinExistence type="predicted"/>
<keyword evidence="2" id="KW-1133">Transmembrane helix</keyword>
<evidence type="ECO:0000256" key="1">
    <source>
        <dbReference type="SAM" id="MobiDB-lite"/>
    </source>
</evidence>
<evidence type="ECO:0008006" key="5">
    <source>
        <dbReference type="Google" id="ProtNLM"/>
    </source>
</evidence>
<evidence type="ECO:0000313" key="4">
    <source>
        <dbReference type="Proteomes" id="UP001176059"/>
    </source>
</evidence>
<keyword evidence="2" id="KW-0812">Transmembrane</keyword>
<keyword evidence="2" id="KW-0472">Membrane</keyword>
<feature type="compositionally biased region" description="Basic and acidic residues" evidence="1">
    <location>
        <begin position="387"/>
        <end position="399"/>
    </location>
</feature>
<feature type="compositionally biased region" description="Polar residues" evidence="1">
    <location>
        <begin position="375"/>
        <end position="385"/>
    </location>
</feature>
<feature type="transmembrane region" description="Helical" evidence="2">
    <location>
        <begin position="83"/>
        <end position="102"/>
    </location>
</feature>
<comment type="caution">
    <text evidence="3">The sequence shown here is derived from an EMBL/GenBank/DDBJ whole genome shotgun (WGS) entry which is preliminary data.</text>
</comment>
<evidence type="ECO:0000313" key="3">
    <source>
        <dbReference type="EMBL" id="KAJ3724179.1"/>
    </source>
</evidence>
<name>A0AA38JL40_9AGAR</name>
<feature type="transmembrane region" description="Helical" evidence="2">
    <location>
        <begin position="123"/>
        <end position="143"/>
    </location>
</feature>
<dbReference type="Proteomes" id="UP001176059">
    <property type="component" value="Unassembled WGS sequence"/>
</dbReference>
<feature type="transmembrane region" description="Helical" evidence="2">
    <location>
        <begin position="50"/>
        <end position="71"/>
    </location>
</feature>
<feature type="transmembrane region" description="Helical" evidence="2">
    <location>
        <begin position="204"/>
        <end position="223"/>
    </location>
</feature>
<reference evidence="3" key="1">
    <citation type="submission" date="2022-08" db="EMBL/GenBank/DDBJ databases">
        <authorList>
            <consortium name="DOE Joint Genome Institute"/>
            <person name="Min B."/>
            <person name="Sierra-Patev S."/>
            <person name="Naranjo-Ortiz M."/>
            <person name="Looney B."/>
            <person name="Konkel Z."/>
            <person name="Slot J.C."/>
            <person name="Sakamoto Y."/>
            <person name="Steenwyk J.L."/>
            <person name="Rokas A."/>
            <person name="Carro J."/>
            <person name="Camarero S."/>
            <person name="Ferreira P."/>
            <person name="Molpeceres G."/>
            <person name="Ruiz-duenas F.J."/>
            <person name="Serrano A."/>
            <person name="Henrissat B."/>
            <person name="Drula E."/>
            <person name="Hughes K.W."/>
            <person name="Mata J.L."/>
            <person name="Ishikawa N.K."/>
            <person name="Vargas-Isla R."/>
            <person name="Ushijima S."/>
            <person name="Smith C.A."/>
            <person name="Ahrendt S."/>
            <person name="Andreopoulos W."/>
            <person name="He G."/>
            <person name="LaButti K."/>
            <person name="Lipzen A."/>
            <person name="Ng V."/>
            <person name="Riley R."/>
            <person name="Sandor L."/>
            <person name="Barry K."/>
            <person name="Martinez A.T."/>
            <person name="Xiao Y."/>
            <person name="Gibbons J.G."/>
            <person name="Terashima K."/>
            <person name="Hibbett D.S."/>
            <person name="Grigoriev I.V."/>
        </authorList>
    </citation>
    <scope>NUCLEOTIDE SEQUENCE</scope>
    <source>
        <strain evidence="3">ET3784</strain>
    </source>
</reference>
<protein>
    <recommendedName>
        <fullName evidence="5">Transmembrane protein</fullName>
    </recommendedName>
</protein>
<dbReference type="PANTHER" id="PTHR38848:SF3">
    <property type="entry name" value="G-PROTEIN COUPLED RECEPTORS FAMILY 3 PROFILE DOMAIN-CONTAINING PROTEIN"/>
    <property type="match status" value="1"/>
</dbReference>
<gene>
    <name evidence="3" type="ORF">DFJ43DRAFT_634481</name>
</gene>
<evidence type="ECO:0000256" key="2">
    <source>
        <dbReference type="SAM" id="Phobius"/>
    </source>
</evidence>
<feature type="transmembrane region" description="Helical" evidence="2">
    <location>
        <begin position="12"/>
        <end position="30"/>
    </location>
</feature>
<sequence length="399" mass="44360">MEAFSSKYHELGIMAECVSLIGVSVLSFCLSRRVPRWRQWKHLTWGRTCVLLVLLDSWLFVFFSGLLSSGIGFSTSYTTCSLAIYTCISFYAISKILIYAFLSEKVYIVWTGGNQTSRLKAKVYLLCAFVLLGYVVVGILTVVGRDSTVRRDGVCVIGLKAYATISLIVYDMSLNIFLTAMFLWPLWISHPMSPRLRSIAKRTLYGASTSLISSMINIAILFLLGGNELGWICLSSCVADVTINSLALFWLSSSSSLSGDVVQDRFSLPTMDMSALTFVRIDSTRPTAITSAQDTLQPQLGSSTTIPEAFFDYIPSVHMTLRGDHEKQTEHQFKTSKPLSHERTCTIAYPDISGSNILPDSHYTPNFGTTMPELQPQTDSESGQHTARVEEEKDICDLK</sequence>
<keyword evidence="4" id="KW-1185">Reference proteome</keyword>
<feature type="region of interest" description="Disordered" evidence="1">
    <location>
        <begin position="367"/>
        <end position="399"/>
    </location>
</feature>
<reference evidence="3" key="2">
    <citation type="journal article" date="2023" name="Proc. Natl. Acad. Sci. U.S.A.">
        <title>A global phylogenomic analysis of the shiitake genus Lentinula.</title>
        <authorList>
            <person name="Sierra-Patev S."/>
            <person name="Min B."/>
            <person name="Naranjo-Ortiz M."/>
            <person name="Looney B."/>
            <person name="Konkel Z."/>
            <person name="Slot J.C."/>
            <person name="Sakamoto Y."/>
            <person name="Steenwyk J.L."/>
            <person name="Rokas A."/>
            <person name="Carro J."/>
            <person name="Camarero S."/>
            <person name="Ferreira P."/>
            <person name="Molpeceres G."/>
            <person name="Ruiz-Duenas F.J."/>
            <person name="Serrano A."/>
            <person name="Henrissat B."/>
            <person name="Drula E."/>
            <person name="Hughes K.W."/>
            <person name="Mata J.L."/>
            <person name="Ishikawa N.K."/>
            <person name="Vargas-Isla R."/>
            <person name="Ushijima S."/>
            <person name="Smith C.A."/>
            <person name="Donoghue J."/>
            <person name="Ahrendt S."/>
            <person name="Andreopoulos W."/>
            <person name="He G."/>
            <person name="LaButti K."/>
            <person name="Lipzen A."/>
            <person name="Ng V."/>
            <person name="Riley R."/>
            <person name="Sandor L."/>
            <person name="Barry K."/>
            <person name="Martinez A.T."/>
            <person name="Xiao Y."/>
            <person name="Gibbons J.G."/>
            <person name="Terashima K."/>
            <person name="Grigoriev I.V."/>
            <person name="Hibbett D."/>
        </authorList>
    </citation>
    <scope>NUCLEOTIDE SEQUENCE</scope>
    <source>
        <strain evidence="3">ET3784</strain>
    </source>
</reference>